<feature type="compositionally biased region" description="Low complexity" evidence="1">
    <location>
        <begin position="158"/>
        <end position="171"/>
    </location>
</feature>
<protein>
    <recommendedName>
        <fullName evidence="5">HAF family extracellular repeat protein</fullName>
    </recommendedName>
</protein>
<feature type="chain" id="PRO_5037426546" description="HAF family extracellular repeat protein" evidence="2">
    <location>
        <begin position="27"/>
        <end position="322"/>
    </location>
</feature>
<evidence type="ECO:0000313" key="4">
    <source>
        <dbReference type="Proteomes" id="UP000681340"/>
    </source>
</evidence>
<comment type="caution">
    <text evidence="3">The sequence shown here is derived from an EMBL/GenBank/DDBJ whole genome shotgun (WGS) entry which is preliminary data.</text>
</comment>
<evidence type="ECO:0008006" key="5">
    <source>
        <dbReference type="Google" id="ProtNLM"/>
    </source>
</evidence>
<feature type="signal peptide" evidence="2">
    <location>
        <begin position="1"/>
        <end position="26"/>
    </location>
</feature>
<dbReference type="AlphaFoldDB" id="A0A919S2T7"/>
<sequence length="322" mass="33750">MRKLLAALITATATVAGAGLATPATAAPRHYTVTDLGTLGGLSTEVYDLNDKGVAVGRSLTTDGEMHAFSWRRGKLTVLATLPGGHYAEAHGINESGVIAGTALTATGESRAVIWRHGRITDLGQGSSIGWDINDNGQVLVSRVDETGSPTSRLIWHNGTTTTELGPENTTARTTGKINNEAKVLVLFDETYLGFQQYGSTSGFGPLATPGRNYPNDLNNSGIIAGHSTDELGRTRPVTYPLGPTELGTLGGPDGNATAVNDNGVFAGVAQTPDGTSRPVLWRDRHIVDLTTRGLSGNEMPVGINNRGQMIAAVDFRAVFIS</sequence>
<gene>
    <name evidence="3" type="ORF">Aau02nite_03620</name>
</gene>
<dbReference type="EMBL" id="BOQL01000004">
    <property type="protein sequence ID" value="GIM63372.1"/>
    <property type="molecule type" value="Genomic_DNA"/>
</dbReference>
<reference evidence="3" key="1">
    <citation type="submission" date="2021-03" db="EMBL/GenBank/DDBJ databases">
        <title>Whole genome shotgun sequence of Actinoplanes auranticolor NBRC 12245.</title>
        <authorList>
            <person name="Komaki H."/>
            <person name="Tamura T."/>
        </authorList>
    </citation>
    <scope>NUCLEOTIDE SEQUENCE</scope>
    <source>
        <strain evidence="3">NBRC 12245</strain>
    </source>
</reference>
<keyword evidence="4" id="KW-1185">Reference proteome</keyword>
<dbReference type="NCBIfam" id="TIGR02913">
    <property type="entry name" value="HAF_rpt"/>
    <property type="match status" value="1"/>
</dbReference>
<dbReference type="RefSeq" id="WP_212986517.1">
    <property type="nucleotide sequence ID" value="NZ_BAABEA010000046.1"/>
</dbReference>
<keyword evidence="2" id="KW-0732">Signal</keyword>
<evidence type="ECO:0000256" key="1">
    <source>
        <dbReference type="SAM" id="MobiDB-lite"/>
    </source>
</evidence>
<evidence type="ECO:0000256" key="2">
    <source>
        <dbReference type="SAM" id="SignalP"/>
    </source>
</evidence>
<organism evidence="3 4">
    <name type="scientific">Actinoplanes auranticolor</name>
    <dbReference type="NCBI Taxonomy" id="47988"/>
    <lineage>
        <taxon>Bacteria</taxon>
        <taxon>Bacillati</taxon>
        <taxon>Actinomycetota</taxon>
        <taxon>Actinomycetes</taxon>
        <taxon>Micromonosporales</taxon>
        <taxon>Micromonosporaceae</taxon>
        <taxon>Actinoplanes</taxon>
    </lineage>
</organism>
<name>A0A919S2T7_9ACTN</name>
<dbReference type="Proteomes" id="UP000681340">
    <property type="component" value="Unassembled WGS sequence"/>
</dbReference>
<feature type="region of interest" description="Disordered" evidence="1">
    <location>
        <begin position="151"/>
        <end position="173"/>
    </location>
</feature>
<accession>A0A919S2T7</accession>
<proteinExistence type="predicted"/>
<dbReference type="InterPro" id="IPR014262">
    <property type="entry name" value="HAF_rpt"/>
</dbReference>
<evidence type="ECO:0000313" key="3">
    <source>
        <dbReference type="EMBL" id="GIM63372.1"/>
    </source>
</evidence>